<dbReference type="AlphaFoldDB" id="A0A0P1BN89"/>
<reference evidence="1 2" key="1">
    <citation type="submission" date="2014-09" db="EMBL/GenBank/DDBJ databases">
        <authorList>
            <person name="Magalhaes I.L.F."/>
            <person name="Oliveira U."/>
            <person name="Santos F.R."/>
            <person name="Vidigal T.H.D.A."/>
            <person name="Brescovit A.D."/>
            <person name="Santos A.J."/>
        </authorList>
    </citation>
    <scope>NUCLEOTIDE SEQUENCE [LARGE SCALE GENOMIC DNA]</scope>
</reference>
<evidence type="ECO:0000313" key="2">
    <source>
        <dbReference type="Proteomes" id="UP000054845"/>
    </source>
</evidence>
<dbReference type="EMBL" id="CCYA01000265">
    <property type="protein sequence ID" value="CEH17584.1"/>
    <property type="molecule type" value="Genomic_DNA"/>
</dbReference>
<name>A0A0P1BN89_9BASI</name>
<sequence length="122" mass="14036">MLYPQQLISSSRIQIWCRYSRLMTGCRSEWRLERPFFAGSSSHQDVLSTSVRGYIFPHVTAKTSLKRRVTRERKRQVWSSVPTHTQTAASSHESRVQGYHAKTTDCMHASQLALPFSHILTA</sequence>
<keyword evidence="2" id="KW-1185">Reference proteome</keyword>
<proteinExistence type="predicted"/>
<dbReference type="Proteomes" id="UP000054845">
    <property type="component" value="Unassembled WGS sequence"/>
</dbReference>
<evidence type="ECO:0000313" key="1">
    <source>
        <dbReference type="EMBL" id="CEH17584.1"/>
    </source>
</evidence>
<protein>
    <submittedName>
        <fullName evidence="1">Uncharacterized protein</fullName>
    </submittedName>
</protein>
<accession>A0A0P1BN89</accession>
<organism evidence="1 2">
    <name type="scientific">Ceraceosorus bombacis</name>
    <dbReference type="NCBI Taxonomy" id="401625"/>
    <lineage>
        <taxon>Eukaryota</taxon>
        <taxon>Fungi</taxon>
        <taxon>Dikarya</taxon>
        <taxon>Basidiomycota</taxon>
        <taxon>Ustilaginomycotina</taxon>
        <taxon>Exobasidiomycetes</taxon>
        <taxon>Ceraceosorales</taxon>
        <taxon>Ceraceosoraceae</taxon>
        <taxon>Ceraceosorus</taxon>
    </lineage>
</organism>